<sequence length="184" mass="20206">MSDPGDLAAFLEEAWQLLRRGVADSRSPARYPTFATVSPAGVPEARTVALRRAAQTEAVVEVHTDINTPKIAAVRASPVAAFHVWLPKSNLQIRLTTTVAILTGDAVEEAWTRVPPASRVSYGTVPDPGTPIEDVYAYEKPPERARFAVLRCTIDHIDLVHLGERHRRAEYVRSDGWAGTWCAP</sequence>
<feature type="domain" description="Pyridoxamine 5'-phosphate oxidase Alr4036 family FMN-binding" evidence="5">
    <location>
        <begin position="17"/>
        <end position="102"/>
    </location>
</feature>
<dbReference type="RefSeq" id="WP_076627297.1">
    <property type="nucleotide sequence ID" value="NZ_CP019312.1"/>
</dbReference>
<protein>
    <submittedName>
        <fullName evidence="6">Pyridoxamine 5'-phosphate oxidase</fullName>
    </submittedName>
</protein>
<dbReference type="AlphaFoldDB" id="A0A1P8MTR4"/>
<evidence type="ECO:0000256" key="4">
    <source>
        <dbReference type="ARBA" id="ARBA00023002"/>
    </source>
</evidence>
<gene>
    <name evidence="6" type="ORF">BWR18_06885</name>
</gene>
<keyword evidence="3" id="KW-0288">FMN</keyword>
<dbReference type="GO" id="GO:0010181">
    <property type="term" value="F:FMN binding"/>
    <property type="evidence" value="ECO:0007669"/>
    <property type="project" value="InterPro"/>
</dbReference>
<proteinExistence type="predicted"/>
<comment type="cofactor">
    <cofactor evidence="1">
        <name>FMN</name>
        <dbReference type="ChEBI" id="CHEBI:58210"/>
    </cofactor>
</comment>
<dbReference type="InterPro" id="IPR012349">
    <property type="entry name" value="Split_barrel_FMN-bd"/>
</dbReference>
<keyword evidence="4" id="KW-0560">Oxidoreductase</keyword>
<keyword evidence="7" id="KW-1185">Reference proteome</keyword>
<evidence type="ECO:0000313" key="7">
    <source>
        <dbReference type="Proteomes" id="UP000186336"/>
    </source>
</evidence>
<dbReference type="Gene3D" id="2.30.110.10">
    <property type="entry name" value="Electron Transport, Fmn-binding Protein, Chain A"/>
    <property type="match status" value="1"/>
</dbReference>
<organism evidence="6 7">
    <name type="scientific">Tateyamaria omphalii</name>
    <dbReference type="NCBI Taxonomy" id="299262"/>
    <lineage>
        <taxon>Bacteria</taxon>
        <taxon>Pseudomonadati</taxon>
        <taxon>Pseudomonadota</taxon>
        <taxon>Alphaproteobacteria</taxon>
        <taxon>Rhodobacterales</taxon>
        <taxon>Roseobacteraceae</taxon>
        <taxon>Tateyamaria</taxon>
    </lineage>
</organism>
<dbReference type="GO" id="GO:0008615">
    <property type="term" value="P:pyridoxine biosynthetic process"/>
    <property type="evidence" value="ECO:0007669"/>
    <property type="project" value="InterPro"/>
</dbReference>
<dbReference type="EMBL" id="CP019312">
    <property type="protein sequence ID" value="APX11435.1"/>
    <property type="molecule type" value="Genomic_DNA"/>
</dbReference>
<dbReference type="InterPro" id="IPR024624">
    <property type="entry name" value="Pyridox_Oxase_Alr4036_FMN-bd"/>
</dbReference>
<name>A0A1P8MTR4_9RHOB</name>
<evidence type="ECO:0000313" key="6">
    <source>
        <dbReference type="EMBL" id="APX11435.1"/>
    </source>
</evidence>
<accession>A0A1P8MTR4</accession>
<dbReference type="InterPro" id="IPR000659">
    <property type="entry name" value="Pyridox_Oxase"/>
</dbReference>
<evidence type="ECO:0000256" key="3">
    <source>
        <dbReference type="ARBA" id="ARBA00022643"/>
    </source>
</evidence>
<dbReference type="GO" id="GO:0004733">
    <property type="term" value="F:pyridoxamine phosphate oxidase activity"/>
    <property type="evidence" value="ECO:0007669"/>
    <property type="project" value="InterPro"/>
</dbReference>
<keyword evidence="2" id="KW-0285">Flavoprotein</keyword>
<dbReference type="SUPFAM" id="SSF50475">
    <property type="entry name" value="FMN-binding split barrel"/>
    <property type="match status" value="1"/>
</dbReference>
<reference evidence="6 7" key="1">
    <citation type="submission" date="2017-01" db="EMBL/GenBank/DDBJ databases">
        <title>Complete genome of Tateyamaria omphalii DOK1-4 isolated from seawater in Dokdo.</title>
        <authorList>
            <person name="Kim J.H."/>
            <person name="Chi W.-J."/>
        </authorList>
    </citation>
    <scope>NUCLEOTIDE SEQUENCE [LARGE SCALE GENOMIC DNA]</scope>
    <source>
        <strain evidence="6 7">DOK1-4</strain>
    </source>
</reference>
<dbReference type="STRING" id="299262.BWR18_06885"/>
<evidence type="ECO:0000256" key="1">
    <source>
        <dbReference type="ARBA" id="ARBA00001917"/>
    </source>
</evidence>
<dbReference type="Pfam" id="PF12766">
    <property type="entry name" value="Pyridox_oxase_2"/>
    <property type="match status" value="1"/>
</dbReference>
<dbReference type="PANTHER" id="PTHR10851">
    <property type="entry name" value="PYRIDOXINE-5-PHOSPHATE OXIDASE"/>
    <property type="match status" value="1"/>
</dbReference>
<dbReference type="OrthoDB" id="5120525at2"/>
<evidence type="ECO:0000259" key="5">
    <source>
        <dbReference type="Pfam" id="PF12766"/>
    </source>
</evidence>
<dbReference type="KEGG" id="tom:BWR18_06885"/>
<evidence type="ECO:0000256" key="2">
    <source>
        <dbReference type="ARBA" id="ARBA00022630"/>
    </source>
</evidence>
<dbReference type="PANTHER" id="PTHR10851:SF3">
    <property type="entry name" value="PYRIDOXINE_PYRIDOXAMINE 5'-PHOSPHATE OXIDASE 2"/>
    <property type="match status" value="1"/>
</dbReference>
<dbReference type="Proteomes" id="UP000186336">
    <property type="component" value="Chromosome"/>
</dbReference>